<feature type="domain" description="S1 motif" evidence="2">
    <location>
        <begin position="710"/>
        <end position="772"/>
    </location>
</feature>
<dbReference type="GO" id="GO:0006139">
    <property type="term" value="P:nucleobase-containing compound metabolic process"/>
    <property type="evidence" value="ECO:0007669"/>
    <property type="project" value="InterPro"/>
</dbReference>
<dbReference type="GO" id="GO:0006412">
    <property type="term" value="P:translation"/>
    <property type="evidence" value="ECO:0007669"/>
    <property type="project" value="TreeGrafter"/>
</dbReference>
<dbReference type="Gene3D" id="1.10.150.310">
    <property type="entry name" value="Tex RuvX-like domain-like"/>
    <property type="match status" value="1"/>
</dbReference>
<dbReference type="Pfam" id="PF09371">
    <property type="entry name" value="Tex_N"/>
    <property type="match status" value="1"/>
</dbReference>
<evidence type="ECO:0000259" key="2">
    <source>
        <dbReference type="PROSITE" id="PS50126"/>
    </source>
</evidence>
<dbReference type="InterPro" id="IPR012337">
    <property type="entry name" value="RNaseH-like_sf"/>
</dbReference>
<dbReference type="Pfam" id="PF16921">
    <property type="entry name" value="Tex_YqgF"/>
    <property type="match status" value="1"/>
</dbReference>
<feature type="compositionally biased region" description="Basic and acidic residues" evidence="1">
    <location>
        <begin position="803"/>
        <end position="823"/>
    </location>
</feature>
<dbReference type="GO" id="GO:0003735">
    <property type="term" value="F:structural constituent of ribosome"/>
    <property type="evidence" value="ECO:0007669"/>
    <property type="project" value="TreeGrafter"/>
</dbReference>
<dbReference type="Pfam" id="PF12836">
    <property type="entry name" value="HHH_3"/>
    <property type="match status" value="1"/>
</dbReference>
<dbReference type="Proteomes" id="UP000054653">
    <property type="component" value="Unassembled WGS sequence"/>
</dbReference>
<dbReference type="SUPFAM" id="SSF50249">
    <property type="entry name" value="Nucleic acid-binding proteins"/>
    <property type="match status" value="1"/>
</dbReference>
<dbReference type="FunFam" id="3.30.420.140:FF:000001">
    <property type="entry name" value="RNA-binding transcriptional accessory protein"/>
    <property type="match status" value="1"/>
</dbReference>
<evidence type="ECO:0000313" key="3">
    <source>
        <dbReference type="EMBL" id="KRY57180.1"/>
    </source>
</evidence>
<feature type="region of interest" description="Disordered" evidence="1">
    <location>
        <begin position="1021"/>
        <end position="1089"/>
    </location>
</feature>
<protein>
    <submittedName>
        <fullName evidence="3">S1 RNA-binding domain-containing protein 1</fullName>
    </submittedName>
</protein>
<dbReference type="InterPro" id="IPR018974">
    <property type="entry name" value="Tex-like_N"/>
</dbReference>
<dbReference type="Pfam" id="PF17674">
    <property type="entry name" value="HHH_9"/>
    <property type="match status" value="1"/>
</dbReference>
<dbReference type="PANTHER" id="PTHR10724">
    <property type="entry name" value="30S RIBOSOMAL PROTEIN S1"/>
    <property type="match status" value="1"/>
</dbReference>
<dbReference type="OrthoDB" id="995477at2759"/>
<dbReference type="GO" id="GO:0003729">
    <property type="term" value="F:mRNA binding"/>
    <property type="evidence" value="ECO:0007669"/>
    <property type="project" value="TreeGrafter"/>
</dbReference>
<dbReference type="SUPFAM" id="SSF47781">
    <property type="entry name" value="RuvA domain 2-like"/>
    <property type="match status" value="2"/>
</dbReference>
<dbReference type="SMART" id="SM00316">
    <property type="entry name" value="S1"/>
    <property type="match status" value="1"/>
</dbReference>
<dbReference type="InterPro" id="IPR010994">
    <property type="entry name" value="RuvA_2-like"/>
</dbReference>
<accession>A0A0V1D6K1</accession>
<dbReference type="SUPFAM" id="SSF53098">
    <property type="entry name" value="Ribonuclease H-like"/>
    <property type="match status" value="1"/>
</dbReference>
<dbReference type="InterPro" id="IPR003029">
    <property type="entry name" value="S1_domain"/>
</dbReference>
<name>A0A0V1D6K1_TRIBR</name>
<dbReference type="SMART" id="SM00732">
    <property type="entry name" value="YqgFc"/>
    <property type="match status" value="1"/>
</dbReference>
<dbReference type="InterPro" id="IPR041692">
    <property type="entry name" value="HHH_9"/>
</dbReference>
<dbReference type="AlphaFoldDB" id="A0A0V1D6K1"/>
<dbReference type="PANTHER" id="PTHR10724:SF10">
    <property type="entry name" value="S1 RNA-BINDING DOMAIN-CONTAINING PROTEIN 1"/>
    <property type="match status" value="1"/>
</dbReference>
<evidence type="ECO:0000256" key="1">
    <source>
        <dbReference type="SAM" id="MobiDB-lite"/>
    </source>
</evidence>
<dbReference type="InterPro" id="IPR023323">
    <property type="entry name" value="Tex-like_dom_sf"/>
</dbReference>
<feature type="compositionally biased region" description="Polar residues" evidence="1">
    <location>
        <begin position="1042"/>
        <end position="1064"/>
    </location>
</feature>
<dbReference type="InterPro" id="IPR023319">
    <property type="entry name" value="Tex-like_HTH_dom_sf"/>
</dbReference>
<proteinExistence type="predicted"/>
<dbReference type="SUPFAM" id="SSF158832">
    <property type="entry name" value="Tex N-terminal region-like"/>
    <property type="match status" value="1"/>
</dbReference>
<dbReference type="InterPro" id="IPR006641">
    <property type="entry name" value="YqgF/RNaseH-like_dom"/>
</dbReference>
<gene>
    <name evidence="3" type="primary">SRBD1</name>
    <name evidence="3" type="ORF">T03_1412</name>
</gene>
<reference evidence="3 4" key="1">
    <citation type="submission" date="2015-01" db="EMBL/GenBank/DDBJ databases">
        <title>Evolution of Trichinella species and genotypes.</title>
        <authorList>
            <person name="Korhonen P.K."/>
            <person name="Edoardo P."/>
            <person name="Giuseppe L.R."/>
            <person name="Gasser R.B."/>
        </authorList>
    </citation>
    <scope>NUCLEOTIDE SEQUENCE [LARGE SCALE GENOMIC DNA]</scope>
    <source>
        <strain evidence="3">ISS120</strain>
    </source>
</reference>
<dbReference type="Gene3D" id="3.30.420.140">
    <property type="entry name" value="YqgF/RNase H-like domain"/>
    <property type="match status" value="1"/>
</dbReference>
<dbReference type="Gene3D" id="2.40.50.140">
    <property type="entry name" value="Nucleic acid-binding proteins"/>
    <property type="match status" value="1"/>
</dbReference>
<dbReference type="STRING" id="45882.A0A0V1D6K1"/>
<evidence type="ECO:0000313" key="4">
    <source>
        <dbReference type="Proteomes" id="UP000054653"/>
    </source>
</evidence>
<sequence>MNINCLNNDVFVYIMATKNVNWTYGEFLSDNVPELKAWQCQELVKLMHEQNTLPFIARYRQQKIGNVDFERYIFFDYDVQMVKRKIDKTVGSAVKSLQEKHKGDEATSTSLIDELKSAKSIEDVNLVKSKCGIYSKLTSYERAIEAGLKEPAIFIMNSGKPVDLLKYISSNFPNKLSVKEGIIDIIAKEIWMQDETQNFIKELLSQKDANVQVEVKRVAKRRSVVNSKDAKMKNSENFAAYFDFCKYLKAIKAHQILAINRGVSCAFLKKMITLPLKWKSQFVTVCQEKLRKGKKAISEIERNAIEKCFNEIADKYLCRCLWYSALNNATKVAEMEALECFSRNLKDMLLVKPLKGCSILGIDPGFAAGCKYAMISSTGDVIDTGKIFLRNPSQKDDQILMKRLCDLMVQAKCENIAIGNGTGSQQTQQLISDLIKSNFFAPLTVSEAGSSRYSISKVGCDDLPGLDPIYRSAVSIARRVLDPLSEYIKIDPKHVGIGMYQHDLAKTELTAVRDSVFEECVSFVGVNLNTCSSQLLQHVSGLGKQKAEAIIKHRAKLGQFRNRKQLLQINGIGQHVYKMCCGFLRIYAAELNEQRQIGTLKRKDSKYMDVDALDATSIHPETYEIVDKLLNHLKLDRMDLLRAEARDVVVRFGKNGENLAKFSDNYHIDVDTLNFIISSIEKYGNDDIRDDFNGWTFVESVNTFDSLSVGSILIGTVRNIAPFGAFVDIGVGVDGMLNSNAIGGIPLHINQQIRVSVSKIDEERNRIKQSVSQSVFGAKRFDTSVETVQRVGFDGTAVWGRLNRSDEQPSDRRLTNVEQHSHDGIPLSEKSQHQQRERQIAARQVFGPFEHHFGATLVVQSHLGQPDRLFPVAERLQIATSVHLLVDQAQKPDAVEQTSGGDPIGRDELDRAATVGRRMAVVGGQQASLETVFVVGVGVGGIGGFGQQQFHRRVRLTEQHQRGDVVARLAPTSGAQAQAAAQRSPFDSSELARREQIVETVRHSDRLVRQRFERVLDDGPEIHFPSWATSRHRPARLEQSRPDNSGSPRQRNCSPRSERSNSSIELLPRRSTIVSTDGGGWSNATCSSS</sequence>
<dbReference type="EMBL" id="JYDI01000034">
    <property type="protein sequence ID" value="KRY57180.1"/>
    <property type="molecule type" value="Genomic_DNA"/>
</dbReference>
<feature type="non-terminal residue" evidence="3">
    <location>
        <position position="1089"/>
    </location>
</feature>
<dbReference type="InterPro" id="IPR032639">
    <property type="entry name" value="Tex_YqgF"/>
</dbReference>
<organism evidence="3 4">
    <name type="scientific">Trichinella britovi</name>
    <name type="common">Parasitic roundworm</name>
    <dbReference type="NCBI Taxonomy" id="45882"/>
    <lineage>
        <taxon>Eukaryota</taxon>
        <taxon>Metazoa</taxon>
        <taxon>Ecdysozoa</taxon>
        <taxon>Nematoda</taxon>
        <taxon>Enoplea</taxon>
        <taxon>Dorylaimia</taxon>
        <taxon>Trichinellida</taxon>
        <taxon>Trichinellidae</taxon>
        <taxon>Trichinella</taxon>
    </lineage>
</organism>
<dbReference type="InterPro" id="IPR050437">
    <property type="entry name" value="Ribos_protein_bS1-like"/>
</dbReference>
<keyword evidence="4" id="KW-1185">Reference proteome</keyword>
<dbReference type="PROSITE" id="PS50126">
    <property type="entry name" value="S1"/>
    <property type="match status" value="1"/>
</dbReference>
<dbReference type="InterPro" id="IPR037027">
    <property type="entry name" value="YqgF/RNaseH-like_dom_sf"/>
</dbReference>
<dbReference type="Gene3D" id="1.10.10.650">
    <property type="entry name" value="RuvA domain 2-like"/>
    <property type="match status" value="1"/>
</dbReference>
<comment type="caution">
    <text evidence="3">The sequence shown here is derived from an EMBL/GenBank/DDBJ whole genome shotgun (WGS) entry which is preliminary data.</text>
</comment>
<dbReference type="Gene3D" id="1.10.3500.10">
    <property type="entry name" value="Tex N-terminal region-like"/>
    <property type="match status" value="1"/>
</dbReference>
<dbReference type="InterPro" id="IPR012340">
    <property type="entry name" value="NA-bd_OB-fold"/>
</dbReference>
<dbReference type="Pfam" id="PF00575">
    <property type="entry name" value="S1"/>
    <property type="match status" value="1"/>
</dbReference>
<feature type="region of interest" description="Disordered" evidence="1">
    <location>
        <begin position="802"/>
        <end position="837"/>
    </location>
</feature>
<dbReference type="OMA" id="ESEPIFF"/>